<dbReference type="AlphaFoldDB" id="A0A3N0YLZ2"/>
<dbReference type="Proteomes" id="UP000281406">
    <property type="component" value="Unassembled WGS sequence"/>
</dbReference>
<protein>
    <submittedName>
        <fullName evidence="2">Uncharacterized protein</fullName>
    </submittedName>
</protein>
<evidence type="ECO:0000256" key="1">
    <source>
        <dbReference type="SAM" id="MobiDB-lite"/>
    </source>
</evidence>
<accession>A0A3N0YLZ2</accession>
<evidence type="ECO:0000313" key="3">
    <source>
        <dbReference type="Proteomes" id="UP000281406"/>
    </source>
</evidence>
<keyword evidence="3" id="KW-1185">Reference proteome</keyword>
<name>A0A3N0YLZ2_ANAGA</name>
<comment type="caution">
    <text evidence="2">The sequence shown here is derived from an EMBL/GenBank/DDBJ whole genome shotgun (WGS) entry which is preliminary data.</text>
</comment>
<proteinExistence type="predicted"/>
<sequence>MQQTVPRASKPRQTAPRSLNATESKKCKLQDLKRQTGTLDDNLMFTTEPDRVQSRPQTASGKTRHRDADIPSSTVAYVETLRVKMYHTPIRTFNREIKEPESVHSVMEQWIHRDVIEKVEDTREEEDEEEDEQEQ</sequence>
<gene>
    <name evidence="2" type="ORF">DPX16_19007</name>
</gene>
<feature type="region of interest" description="Disordered" evidence="1">
    <location>
        <begin position="1"/>
        <end position="71"/>
    </location>
</feature>
<reference evidence="2 3" key="1">
    <citation type="submission" date="2018-10" db="EMBL/GenBank/DDBJ databases">
        <title>Genome assembly for a Yunnan-Guizhou Plateau 3E fish, Anabarilius grahami (Regan), and its evolutionary and genetic applications.</title>
        <authorList>
            <person name="Jiang W."/>
        </authorList>
    </citation>
    <scope>NUCLEOTIDE SEQUENCE [LARGE SCALE GENOMIC DNA]</scope>
    <source>
        <strain evidence="2">AG-KIZ</strain>
        <tissue evidence="2">Muscle</tissue>
    </source>
</reference>
<organism evidence="2 3">
    <name type="scientific">Anabarilius grahami</name>
    <name type="common">Kanglang fish</name>
    <name type="synonym">Barilius grahami</name>
    <dbReference type="NCBI Taxonomy" id="495550"/>
    <lineage>
        <taxon>Eukaryota</taxon>
        <taxon>Metazoa</taxon>
        <taxon>Chordata</taxon>
        <taxon>Craniata</taxon>
        <taxon>Vertebrata</taxon>
        <taxon>Euteleostomi</taxon>
        <taxon>Actinopterygii</taxon>
        <taxon>Neopterygii</taxon>
        <taxon>Teleostei</taxon>
        <taxon>Ostariophysi</taxon>
        <taxon>Cypriniformes</taxon>
        <taxon>Xenocyprididae</taxon>
        <taxon>Xenocypridinae</taxon>
        <taxon>Xenocypridinae incertae sedis</taxon>
        <taxon>Anabarilius</taxon>
    </lineage>
</organism>
<feature type="compositionally biased region" description="Basic and acidic residues" evidence="1">
    <location>
        <begin position="23"/>
        <end position="34"/>
    </location>
</feature>
<feature type="compositionally biased region" description="Polar residues" evidence="1">
    <location>
        <begin position="1"/>
        <end position="22"/>
    </location>
</feature>
<dbReference type="EMBL" id="RJVU01036043">
    <property type="protein sequence ID" value="ROL47209.1"/>
    <property type="molecule type" value="Genomic_DNA"/>
</dbReference>
<evidence type="ECO:0000313" key="2">
    <source>
        <dbReference type="EMBL" id="ROL47209.1"/>
    </source>
</evidence>